<keyword evidence="2" id="KW-0808">Transferase</keyword>
<dbReference type="InterPro" id="IPR000241">
    <property type="entry name" value="RlmKL-like_Mtase"/>
</dbReference>
<gene>
    <name evidence="2" type="ORF">H6A19_09795</name>
</gene>
<dbReference type="RefSeq" id="WP_195517321.1">
    <property type="nucleotide sequence ID" value="NZ_JACJLL010000054.1"/>
</dbReference>
<dbReference type="InterPro" id="IPR029063">
    <property type="entry name" value="SAM-dependent_MTases_sf"/>
</dbReference>
<feature type="domain" description="Ribosomal RNA large subunit methyltransferase K/L-like methyltransferase" evidence="1">
    <location>
        <begin position="171"/>
        <end position="236"/>
    </location>
</feature>
<proteinExistence type="predicted"/>
<evidence type="ECO:0000313" key="3">
    <source>
        <dbReference type="Proteomes" id="UP000767334"/>
    </source>
</evidence>
<comment type="caution">
    <text evidence="2">The sequence shown here is derived from an EMBL/GenBank/DDBJ whole genome shotgun (WGS) entry which is preliminary data.</text>
</comment>
<dbReference type="SUPFAM" id="SSF53335">
    <property type="entry name" value="S-adenosyl-L-methionine-dependent methyltransferases"/>
    <property type="match status" value="1"/>
</dbReference>
<dbReference type="GO" id="GO:0008168">
    <property type="term" value="F:methyltransferase activity"/>
    <property type="evidence" value="ECO:0007669"/>
    <property type="project" value="UniProtKB-KW"/>
</dbReference>
<evidence type="ECO:0000259" key="1">
    <source>
        <dbReference type="Pfam" id="PF01170"/>
    </source>
</evidence>
<dbReference type="CDD" id="cd02440">
    <property type="entry name" value="AdoMet_MTases"/>
    <property type="match status" value="1"/>
</dbReference>
<dbReference type="Gene3D" id="3.40.50.150">
    <property type="entry name" value="Vaccinia Virus protein VP39"/>
    <property type="match status" value="1"/>
</dbReference>
<dbReference type="GO" id="GO:0032259">
    <property type="term" value="P:methylation"/>
    <property type="evidence" value="ECO:0007669"/>
    <property type="project" value="UniProtKB-KW"/>
</dbReference>
<dbReference type="PANTHER" id="PTHR14911">
    <property type="entry name" value="THUMP DOMAIN-CONTAINING"/>
    <property type="match status" value="1"/>
</dbReference>
<keyword evidence="2" id="KW-0489">Methyltransferase</keyword>
<organism evidence="2 3">
    <name type="scientific">Clostridium saudiense</name>
    <dbReference type="NCBI Taxonomy" id="1414720"/>
    <lineage>
        <taxon>Bacteria</taxon>
        <taxon>Bacillati</taxon>
        <taxon>Bacillota</taxon>
        <taxon>Clostridia</taxon>
        <taxon>Eubacteriales</taxon>
        <taxon>Clostridiaceae</taxon>
        <taxon>Clostridium</taxon>
    </lineage>
</organism>
<dbReference type="PANTHER" id="PTHR14911:SF13">
    <property type="entry name" value="TRNA (GUANINE(6)-N2)-METHYLTRANSFERASE THUMP3"/>
    <property type="match status" value="1"/>
</dbReference>
<sequence>MKSKIIKNECENTLNKYFYFINCSEMEKELCNMEMRSVFGKEPKAKYLFSEKNFDPSRSPFIKLQIKLIYVEKNLENIINKIKDDKLSYDAFKVNYIKSEDGDVSYEERLKAVKEIGFVVTGFPDIHNPKIELAITKVKDKWIFGELNRNNFKWQKHNDKPHSYSNAVPLRMARALVNIAVGDNRELTLVDPCCGVGTVVIEALDLGINVKGYEISKPIAYNARNNIEFLGYNREIITSGDMHNINEVFDVAIVDIPYGLFSPVTLKEQMDIINTSRRIARKLVIITFEDMDNLIISAGFKIIEKCYMIKGNMTRQISICE</sequence>
<protein>
    <submittedName>
        <fullName evidence="2">SAM-dependent methyltransferase</fullName>
    </submittedName>
</protein>
<dbReference type="EMBL" id="JACJLL010000054">
    <property type="protein sequence ID" value="MBM6819622.1"/>
    <property type="molecule type" value="Genomic_DNA"/>
</dbReference>
<evidence type="ECO:0000313" key="2">
    <source>
        <dbReference type="EMBL" id="MBM6819622.1"/>
    </source>
</evidence>
<dbReference type="Pfam" id="PF01170">
    <property type="entry name" value="UPF0020"/>
    <property type="match status" value="1"/>
</dbReference>
<reference evidence="2 3" key="1">
    <citation type="journal article" date="2021" name="Sci. Rep.">
        <title>The distribution of antibiotic resistance genes in chicken gut microbiota commensals.</title>
        <authorList>
            <person name="Juricova H."/>
            <person name="Matiasovicova J."/>
            <person name="Kubasova T."/>
            <person name="Cejkova D."/>
            <person name="Rychlik I."/>
        </authorList>
    </citation>
    <scope>NUCLEOTIDE SEQUENCE [LARGE SCALE GENOMIC DNA]</scope>
    <source>
        <strain evidence="2 3">An435</strain>
    </source>
</reference>
<dbReference type="Proteomes" id="UP000767334">
    <property type="component" value="Unassembled WGS sequence"/>
</dbReference>
<name>A0ABS2FHV3_9CLOT</name>
<accession>A0ABS2FHV3</accession>
<keyword evidence="3" id="KW-1185">Reference proteome</keyword>